<dbReference type="InterPro" id="IPR002934">
    <property type="entry name" value="Polymerase_NTP_transf_dom"/>
</dbReference>
<name>A0A174AYT7_9FIRM</name>
<reference evidence="2 3" key="1">
    <citation type="submission" date="2015-09" db="EMBL/GenBank/DDBJ databases">
        <authorList>
            <consortium name="Pathogen Informatics"/>
        </authorList>
    </citation>
    <scope>NUCLEOTIDE SEQUENCE [LARGE SCALE GENOMIC DNA]</scope>
    <source>
        <strain evidence="2 3">2789STDY5834876</strain>
    </source>
</reference>
<organism evidence="2 3">
    <name type="scientific">Faecalicatena contorta</name>
    <dbReference type="NCBI Taxonomy" id="39482"/>
    <lineage>
        <taxon>Bacteria</taxon>
        <taxon>Bacillati</taxon>
        <taxon>Bacillota</taxon>
        <taxon>Clostridia</taxon>
        <taxon>Lachnospirales</taxon>
        <taxon>Lachnospiraceae</taxon>
        <taxon>Faecalicatena</taxon>
    </lineage>
</organism>
<feature type="domain" description="Polymerase nucleotidyl transferase" evidence="1">
    <location>
        <begin position="12"/>
        <end position="99"/>
    </location>
</feature>
<dbReference type="GO" id="GO:0016779">
    <property type="term" value="F:nucleotidyltransferase activity"/>
    <property type="evidence" value="ECO:0007669"/>
    <property type="project" value="InterPro"/>
</dbReference>
<sequence length="113" mass="13144">MCRKSEFNIIIEQMKKIYEKAFGENLVRIFLYGSYARGDYNEFSDIDLAAIAKGDRITLQKILEEVWDEAADLGLEYDTIISPTVIPFDEFERYKEILPYYRNIEAEGVVISA</sequence>
<gene>
    <name evidence="2" type="ORF">ERS852491_00860</name>
</gene>
<dbReference type="EMBL" id="CYZU01000005">
    <property type="protein sequence ID" value="CUN93139.1"/>
    <property type="molecule type" value="Genomic_DNA"/>
</dbReference>
<dbReference type="InterPro" id="IPR052548">
    <property type="entry name" value="Type_VII_TA_antitoxin"/>
</dbReference>
<protein>
    <submittedName>
        <fullName evidence="2">Predicted nucleotidyltransferases</fullName>
    </submittedName>
</protein>
<dbReference type="CDD" id="cd05403">
    <property type="entry name" value="NT_KNTase_like"/>
    <property type="match status" value="1"/>
</dbReference>
<dbReference type="Gene3D" id="3.30.460.10">
    <property type="entry name" value="Beta Polymerase, domain 2"/>
    <property type="match status" value="1"/>
</dbReference>
<dbReference type="PANTHER" id="PTHR33933">
    <property type="entry name" value="NUCLEOTIDYLTRANSFERASE"/>
    <property type="match status" value="1"/>
</dbReference>
<keyword evidence="2" id="KW-0808">Transferase</keyword>
<dbReference type="OrthoDB" id="9813766at2"/>
<dbReference type="RefSeq" id="WP_055151329.1">
    <property type="nucleotide sequence ID" value="NZ_CYZU01000005.1"/>
</dbReference>
<dbReference type="Proteomes" id="UP000095544">
    <property type="component" value="Unassembled WGS sequence"/>
</dbReference>
<dbReference type="PANTHER" id="PTHR33933:SF1">
    <property type="entry name" value="PROTEIN ADENYLYLTRANSFERASE MNTA-RELATED"/>
    <property type="match status" value="1"/>
</dbReference>
<dbReference type="STRING" id="39482.ERS852491_00860"/>
<accession>A0A174AYT7</accession>
<dbReference type="Pfam" id="PF01909">
    <property type="entry name" value="NTP_transf_2"/>
    <property type="match status" value="1"/>
</dbReference>
<evidence type="ECO:0000313" key="2">
    <source>
        <dbReference type="EMBL" id="CUN93139.1"/>
    </source>
</evidence>
<dbReference type="SUPFAM" id="SSF81301">
    <property type="entry name" value="Nucleotidyltransferase"/>
    <property type="match status" value="1"/>
</dbReference>
<evidence type="ECO:0000259" key="1">
    <source>
        <dbReference type="Pfam" id="PF01909"/>
    </source>
</evidence>
<dbReference type="InterPro" id="IPR043519">
    <property type="entry name" value="NT_sf"/>
</dbReference>
<dbReference type="AlphaFoldDB" id="A0A174AYT7"/>
<evidence type="ECO:0000313" key="3">
    <source>
        <dbReference type="Proteomes" id="UP000095544"/>
    </source>
</evidence>
<proteinExistence type="predicted"/>